<protein>
    <recommendedName>
        <fullName evidence="3">Ketoreductase domain-containing protein</fullName>
    </recommendedName>
</protein>
<keyword evidence="5" id="KW-1185">Reference proteome</keyword>
<evidence type="ECO:0000313" key="4">
    <source>
        <dbReference type="EMBL" id="OZY85090.1"/>
    </source>
</evidence>
<evidence type="ECO:0000256" key="2">
    <source>
        <dbReference type="ARBA" id="ARBA00023002"/>
    </source>
</evidence>
<accession>A0A266Q5H9</accession>
<dbReference type="GO" id="GO:0016491">
    <property type="term" value="F:oxidoreductase activity"/>
    <property type="evidence" value="ECO:0007669"/>
    <property type="project" value="UniProtKB-KW"/>
</dbReference>
<comment type="caution">
    <text evidence="4">The sequence shown here is derived from an EMBL/GenBank/DDBJ whole genome shotgun (WGS) entry which is preliminary data.</text>
</comment>
<name>A0A266Q5H9_9GAMM</name>
<dbReference type="Gene3D" id="3.40.50.720">
    <property type="entry name" value="NAD(P)-binding Rossmann-like Domain"/>
    <property type="match status" value="1"/>
</dbReference>
<gene>
    <name evidence="4" type="ORF">CBP51_18300</name>
</gene>
<dbReference type="InterPro" id="IPR020904">
    <property type="entry name" value="Sc_DH/Rdtase_CS"/>
</dbReference>
<dbReference type="AlphaFoldDB" id="A0A266Q5H9"/>
<dbReference type="InterPro" id="IPR002347">
    <property type="entry name" value="SDR_fam"/>
</dbReference>
<dbReference type="InterPro" id="IPR036291">
    <property type="entry name" value="NAD(P)-bd_dom_sf"/>
</dbReference>
<reference evidence="5" key="1">
    <citation type="submission" date="2017-05" db="EMBL/GenBank/DDBJ databases">
        <authorList>
            <person name="Barney B.M."/>
        </authorList>
    </citation>
    <scope>NUCLEOTIDE SEQUENCE [LARGE SCALE GENOMIC DNA]</scope>
    <source>
        <strain evidence="5">PSBB022</strain>
    </source>
</reference>
<dbReference type="SMART" id="SM00822">
    <property type="entry name" value="PKS_KR"/>
    <property type="match status" value="1"/>
</dbReference>
<dbReference type="Pfam" id="PF00106">
    <property type="entry name" value="adh_short"/>
    <property type="match status" value="1"/>
</dbReference>
<dbReference type="PANTHER" id="PTHR44196:SF1">
    <property type="entry name" value="DEHYDROGENASE_REDUCTASE SDR FAMILY MEMBER 7B"/>
    <property type="match status" value="1"/>
</dbReference>
<dbReference type="EMBL" id="NHNI01000002">
    <property type="protein sequence ID" value="OZY85090.1"/>
    <property type="molecule type" value="Genomic_DNA"/>
</dbReference>
<organism evidence="4 5">
    <name type="scientific">Cellvibrio mixtus</name>
    <dbReference type="NCBI Taxonomy" id="39650"/>
    <lineage>
        <taxon>Bacteria</taxon>
        <taxon>Pseudomonadati</taxon>
        <taxon>Pseudomonadota</taxon>
        <taxon>Gammaproteobacteria</taxon>
        <taxon>Cellvibrionales</taxon>
        <taxon>Cellvibrionaceae</taxon>
        <taxon>Cellvibrio</taxon>
    </lineage>
</organism>
<evidence type="ECO:0000256" key="1">
    <source>
        <dbReference type="ARBA" id="ARBA00006484"/>
    </source>
</evidence>
<dbReference type="GO" id="GO:0016020">
    <property type="term" value="C:membrane"/>
    <property type="evidence" value="ECO:0007669"/>
    <property type="project" value="TreeGrafter"/>
</dbReference>
<dbReference type="PROSITE" id="PS00061">
    <property type="entry name" value="ADH_SHORT"/>
    <property type="match status" value="1"/>
</dbReference>
<evidence type="ECO:0000313" key="5">
    <source>
        <dbReference type="Proteomes" id="UP000216101"/>
    </source>
</evidence>
<keyword evidence="2" id="KW-0560">Oxidoreductase</keyword>
<dbReference type="PANTHER" id="PTHR44196">
    <property type="entry name" value="DEHYDROGENASE/REDUCTASE SDR FAMILY MEMBER 7B"/>
    <property type="match status" value="1"/>
</dbReference>
<evidence type="ECO:0000259" key="3">
    <source>
        <dbReference type="SMART" id="SM00822"/>
    </source>
</evidence>
<proteinExistence type="inferred from homology"/>
<sequence length="256" mass="28004">MTAIADQRTILVTGASSGIGRDLARYYLAQGDKVLVLARSADRLAELGTVYPGNCIAVPVDLSNDADCLRAASIIAQHTDHLDIAILNAGTCEYVDVNQFSLEPFDKVMAINWRGTLNSVRFCLPLLRKRKGAQLVGVSSMASILPMPRSQAYGASKAALEYVFNSLRVDLVNDGIDISIVRPGFVKTPLTARNDFPMPFSIDSETAVKKIVQGIAARKWIIAFPWQLVWLMNAVACLPLKWQTVLLQKLSRNSSP</sequence>
<dbReference type="SUPFAM" id="SSF51735">
    <property type="entry name" value="NAD(P)-binding Rossmann-fold domains"/>
    <property type="match status" value="1"/>
</dbReference>
<dbReference type="InterPro" id="IPR057326">
    <property type="entry name" value="KR_dom"/>
</dbReference>
<dbReference type="RefSeq" id="WP_094986009.1">
    <property type="nucleotide sequence ID" value="NZ_NHNI01000002.1"/>
</dbReference>
<feature type="domain" description="Ketoreductase" evidence="3">
    <location>
        <begin position="8"/>
        <end position="189"/>
    </location>
</feature>
<dbReference type="PRINTS" id="PR00081">
    <property type="entry name" value="GDHRDH"/>
</dbReference>
<dbReference type="Proteomes" id="UP000216101">
    <property type="component" value="Unassembled WGS sequence"/>
</dbReference>
<comment type="similarity">
    <text evidence="1">Belongs to the short-chain dehydrogenases/reductases (SDR) family.</text>
</comment>